<keyword evidence="2" id="KW-0378">Hydrolase</keyword>
<name>A0A6B0GGL2_9EURY</name>
<organism evidence="2 3">
    <name type="scientific">Halomarina oriensis</name>
    <dbReference type="NCBI Taxonomy" id="671145"/>
    <lineage>
        <taxon>Archaea</taxon>
        <taxon>Methanobacteriati</taxon>
        <taxon>Methanobacteriota</taxon>
        <taxon>Stenosarchaea group</taxon>
        <taxon>Halobacteria</taxon>
        <taxon>Halobacteriales</taxon>
        <taxon>Natronomonadaceae</taxon>
        <taxon>Halomarina</taxon>
    </lineage>
</organism>
<evidence type="ECO:0000313" key="2">
    <source>
        <dbReference type="EMBL" id="MWG33097.1"/>
    </source>
</evidence>
<feature type="domain" description="CN hydrolase" evidence="1">
    <location>
        <begin position="5"/>
        <end position="241"/>
    </location>
</feature>
<reference evidence="2 3" key="1">
    <citation type="submission" date="2019-12" db="EMBL/GenBank/DDBJ databases">
        <title>Halocatena pleomorpha gen. nov. sp. nov., an extremely halophilic archaeon of family Halobacteriaceae isolated from saltpan soil.</title>
        <authorList>
            <person name="Pal Y."/>
            <person name="Verma A."/>
            <person name="Krishnamurthi S."/>
            <person name="Kumar P."/>
        </authorList>
    </citation>
    <scope>NUCLEOTIDE SEQUENCE [LARGE SCALE GENOMIC DNA]</scope>
    <source>
        <strain evidence="2 3">JCM 16495</strain>
    </source>
</reference>
<keyword evidence="3" id="KW-1185">Reference proteome</keyword>
<proteinExistence type="predicted"/>
<dbReference type="RefSeq" id="WP_368279746.1">
    <property type="nucleotide sequence ID" value="NZ_WSZK01000002.1"/>
</dbReference>
<sequence length="256" mass="28171">MSTPVRAAISQCPVDDLDVAANLDRLRRRVDALPDDVELAVFPETSLTGYVPDERVHEVALDRDGPELDSVRTVAREHDCRLLVGFVERGDEAVYNAAAWVAPDRTTVYRKRHLWGSERDWLTPGEERVTVETPVGTAALLTCYDLNFVAESYAHLDESVTALLVPGAWPPEHDANWRLLARARALDGVRWVLAAGRTGTRDVPDAPPAAYNGRSLVVRPDGTVAAAADRTASDLLPTLDPVVLDRCRETVGLFER</sequence>
<comment type="caution">
    <text evidence="2">The sequence shown here is derived from an EMBL/GenBank/DDBJ whole genome shotgun (WGS) entry which is preliminary data.</text>
</comment>
<dbReference type="Gene3D" id="3.60.110.10">
    <property type="entry name" value="Carbon-nitrogen hydrolase"/>
    <property type="match status" value="1"/>
</dbReference>
<accession>A0A6B0GGL2</accession>
<protein>
    <submittedName>
        <fullName evidence="2">Carbon-nitrogen hydrolase family protein</fullName>
    </submittedName>
</protein>
<dbReference type="PROSITE" id="PS50263">
    <property type="entry name" value="CN_HYDROLASE"/>
    <property type="match status" value="1"/>
</dbReference>
<dbReference type="InterPro" id="IPR003010">
    <property type="entry name" value="C-N_Hydrolase"/>
</dbReference>
<dbReference type="InterPro" id="IPR036526">
    <property type="entry name" value="C-N_Hydrolase_sf"/>
</dbReference>
<gene>
    <name evidence="2" type="ORF">GQS65_01100</name>
</gene>
<dbReference type="PANTHER" id="PTHR23088">
    <property type="entry name" value="NITRILASE-RELATED"/>
    <property type="match status" value="1"/>
</dbReference>
<dbReference type="SUPFAM" id="SSF56317">
    <property type="entry name" value="Carbon-nitrogen hydrolase"/>
    <property type="match status" value="1"/>
</dbReference>
<dbReference type="EMBL" id="WSZK01000002">
    <property type="protein sequence ID" value="MWG33097.1"/>
    <property type="molecule type" value="Genomic_DNA"/>
</dbReference>
<dbReference type="CDD" id="cd07197">
    <property type="entry name" value="nitrilase"/>
    <property type="match status" value="1"/>
</dbReference>
<dbReference type="PANTHER" id="PTHR23088:SF27">
    <property type="entry name" value="DEAMINATED GLUTATHIONE AMIDASE"/>
    <property type="match status" value="1"/>
</dbReference>
<dbReference type="Pfam" id="PF00795">
    <property type="entry name" value="CN_hydrolase"/>
    <property type="match status" value="1"/>
</dbReference>
<dbReference type="Proteomes" id="UP000451471">
    <property type="component" value="Unassembled WGS sequence"/>
</dbReference>
<dbReference type="AlphaFoldDB" id="A0A6B0GGL2"/>
<dbReference type="GO" id="GO:0016787">
    <property type="term" value="F:hydrolase activity"/>
    <property type="evidence" value="ECO:0007669"/>
    <property type="project" value="UniProtKB-KW"/>
</dbReference>
<evidence type="ECO:0000313" key="3">
    <source>
        <dbReference type="Proteomes" id="UP000451471"/>
    </source>
</evidence>
<evidence type="ECO:0000259" key="1">
    <source>
        <dbReference type="PROSITE" id="PS50263"/>
    </source>
</evidence>